<protein>
    <submittedName>
        <fullName evidence="1">Uncharacterized protein</fullName>
    </submittedName>
</protein>
<sequence>MMWEISNLIRITNFLLERSQAKNPNHVKAPKLKLYPWSPDQDIKHYGKVDEEDQVDAVNFLLGLSPPPQ</sequence>
<gene>
    <name evidence="1" type="ORF">CIP107547_00313</name>
</gene>
<evidence type="ECO:0000313" key="1">
    <source>
        <dbReference type="EMBL" id="CAB0582285.1"/>
    </source>
</evidence>
<dbReference type="RefSeq" id="WP_010934113.1">
    <property type="nucleotide sequence ID" value="NZ_CP020410.2"/>
</dbReference>
<dbReference type="Proteomes" id="UP000480222">
    <property type="component" value="Unassembled WGS sequence"/>
</dbReference>
<dbReference type="AlphaFoldDB" id="A0A6J4W4Y5"/>
<name>A0A6J4W4Y5_CORDP</name>
<reference evidence="1 2" key="1">
    <citation type="submission" date="2020-02" db="EMBL/GenBank/DDBJ databases">
        <authorList>
            <person name="Brisse S."/>
        </authorList>
    </citation>
    <scope>NUCLEOTIDE SEQUENCE [LARGE SCALE GENOMIC DNA]</scope>
    <source>
        <strain evidence="1">CIP107547</strain>
    </source>
</reference>
<dbReference type="EMBL" id="CADDAV010000001">
    <property type="protein sequence ID" value="CAB0582285.1"/>
    <property type="molecule type" value="Genomic_DNA"/>
</dbReference>
<dbReference type="OrthoDB" id="9861713at2"/>
<accession>A0A6J4W4Y5</accession>
<organism evidence="1 2">
    <name type="scientific">Corynebacterium diphtheriae</name>
    <dbReference type="NCBI Taxonomy" id="1717"/>
    <lineage>
        <taxon>Bacteria</taxon>
        <taxon>Bacillati</taxon>
        <taxon>Actinomycetota</taxon>
        <taxon>Actinomycetes</taxon>
        <taxon>Mycobacteriales</taxon>
        <taxon>Corynebacteriaceae</taxon>
        <taxon>Corynebacterium</taxon>
    </lineage>
</organism>
<evidence type="ECO:0000313" key="2">
    <source>
        <dbReference type="Proteomes" id="UP000480222"/>
    </source>
</evidence>
<comment type="caution">
    <text evidence="1">The sequence shown here is derived from an EMBL/GenBank/DDBJ whole genome shotgun (WGS) entry which is preliminary data.</text>
</comment>
<dbReference type="OMA" id="TELAMMW"/>
<proteinExistence type="predicted"/>
<dbReference type="KEGG" id="cdi:DIP0211A"/>